<dbReference type="AlphaFoldDB" id="A0A352IN82"/>
<reference evidence="1 2" key="1">
    <citation type="journal article" date="2018" name="Nat. Biotechnol.">
        <title>A standardized bacterial taxonomy based on genome phylogeny substantially revises the tree of life.</title>
        <authorList>
            <person name="Parks D.H."/>
            <person name="Chuvochina M."/>
            <person name="Waite D.W."/>
            <person name="Rinke C."/>
            <person name="Skarshewski A."/>
            <person name="Chaumeil P.A."/>
            <person name="Hugenholtz P."/>
        </authorList>
    </citation>
    <scope>NUCLEOTIDE SEQUENCE [LARGE SCALE GENOMIC DNA]</scope>
    <source>
        <strain evidence="1">UBA9380</strain>
    </source>
</reference>
<dbReference type="Proteomes" id="UP000263489">
    <property type="component" value="Unassembled WGS sequence"/>
</dbReference>
<accession>A0A352IN82</accession>
<feature type="non-terminal residue" evidence="1">
    <location>
        <position position="49"/>
    </location>
</feature>
<sequence length="49" mass="5349">MSGKNLLASDFLETCRARVDAELDRCITRDSASGRLQEAMRYSVLGGGK</sequence>
<evidence type="ECO:0000313" key="1">
    <source>
        <dbReference type="EMBL" id="HBC32915.1"/>
    </source>
</evidence>
<gene>
    <name evidence="1" type="ORF">DC045_01015</name>
</gene>
<dbReference type="GO" id="GO:0016740">
    <property type="term" value="F:transferase activity"/>
    <property type="evidence" value="ECO:0007669"/>
    <property type="project" value="UniProtKB-KW"/>
</dbReference>
<dbReference type="EMBL" id="DNNA01000021">
    <property type="protein sequence ID" value="HBC32915.1"/>
    <property type="molecule type" value="Genomic_DNA"/>
</dbReference>
<evidence type="ECO:0000313" key="2">
    <source>
        <dbReference type="Proteomes" id="UP000263489"/>
    </source>
</evidence>
<organism evidence="1 2">
    <name type="scientific">Marinobacter adhaerens</name>
    <dbReference type="NCBI Taxonomy" id="1033846"/>
    <lineage>
        <taxon>Bacteria</taxon>
        <taxon>Pseudomonadati</taxon>
        <taxon>Pseudomonadota</taxon>
        <taxon>Gammaproteobacteria</taxon>
        <taxon>Pseudomonadales</taxon>
        <taxon>Marinobacteraceae</taxon>
        <taxon>Marinobacter</taxon>
    </lineage>
</organism>
<proteinExistence type="predicted"/>
<name>A0A352IN82_9GAMM</name>
<comment type="caution">
    <text evidence="1">The sequence shown here is derived from an EMBL/GenBank/DDBJ whole genome shotgun (WGS) entry which is preliminary data.</text>
</comment>
<keyword evidence="1" id="KW-0808">Transferase</keyword>
<protein>
    <submittedName>
        <fullName evidence="1">Geranyl transferase</fullName>
    </submittedName>
</protein>